<sequence>MSNALAIGAVTAVIKNLLENGLVRQGIAASLGDAPTVTVVLPNLDGTNGTTPAKDRLNLFLYQTTFNSGWRNLGLPTRNSSGERVANPPLALDLHYLLTAYSQEAFHAEIMLGYAMQLFHETPVLTRDVIRTALQSLASSEKPALKSLSVVDLAEQVEQIKISPQPMSTEEMSKLWSAIQTQYRPTAAYHVSVVLIESQRSLKSALPVRERRLHVLLLRQLVITEVQPQIVAPGNLLTLRGQNLMAERVQVQFGSVTVEPMKVGDREIQVNVPTGLQAGISTVQVLHLLDLGAPSGLHRGFESNVLPFVVRPRILRVEAPGAIIAGRVDIRVTVEPVIGKGQRVTLLLNEQNSDTTIAYTATVDKSNEDTNVITIPVAGVKAGRYLVRIQIDGAESLPEVDENNLYSGEPTVAIACAQNCLRVTQDDIQLTTTLDGNLLIVEGIVTVKDQTGVLLPDVKVAIAWTLPDGSTRPDTGNTAADGTATFRIIGIPGTYTLTVTNLTKPGFCFDPPEDTTQIPPRRTLPSNSVTQPP</sequence>
<dbReference type="InterPro" id="IPR002909">
    <property type="entry name" value="IPT_dom"/>
</dbReference>
<dbReference type="Pfam" id="PF14065">
    <property type="entry name" value="Pvc16_N"/>
    <property type="match status" value="1"/>
</dbReference>
<accession>A0AA40SZQ3</accession>
<evidence type="ECO:0000259" key="2">
    <source>
        <dbReference type="Pfam" id="PF01833"/>
    </source>
</evidence>
<feature type="region of interest" description="Disordered" evidence="1">
    <location>
        <begin position="510"/>
        <end position="533"/>
    </location>
</feature>
<name>A0AA40SZQ3_9NOST</name>
<dbReference type="SUPFAM" id="SSF81296">
    <property type="entry name" value="E set domains"/>
    <property type="match status" value="1"/>
</dbReference>
<evidence type="ECO:0000259" key="3">
    <source>
        <dbReference type="Pfam" id="PF14065"/>
    </source>
</evidence>
<dbReference type="Gene3D" id="2.60.40.10">
    <property type="entry name" value="Immunoglobulins"/>
    <property type="match status" value="1"/>
</dbReference>
<feature type="domain" description="Pvc16 N-terminal" evidence="3">
    <location>
        <begin position="9"/>
        <end position="210"/>
    </location>
</feature>
<dbReference type="Proteomes" id="UP001165986">
    <property type="component" value="Unassembled WGS sequence"/>
</dbReference>
<dbReference type="InterPro" id="IPR014756">
    <property type="entry name" value="Ig_E-set"/>
</dbReference>
<keyword evidence="5" id="KW-1185">Reference proteome</keyword>
<feature type="domain" description="IPT/TIG" evidence="2">
    <location>
        <begin position="222"/>
        <end position="286"/>
    </location>
</feature>
<dbReference type="RefSeq" id="WP_191759449.1">
    <property type="nucleotide sequence ID" value="NZ_VJXY01000024.1"/>
</dbReference>
<dbReference type="InterPro" id="IPR013783">
    <property type="entry name" value="Ig-like_fold"/>
</dbReference>
<evidence type="ECO:0000313" key="4">
    <source>
        <dbReference type="EMBL" id="MBD6618233.1"/>
    </source>
</evidence>
<dbReference type="Pfam" id="PF01833">
    <property type="entry name" value="TIG"/>
    <property type="match status" value="1"/>
</dbReference>
<gene>
    <name evidence="4" type="ORF">FNW02_21000</name>
</gene>
<reference evidence="4" key="1">
    <citation type="submission" date="2019-07" db="EMBL/GenBank/DDBJ databases">
        <title>Toxilogical consequences of a new and cryptic species of cyanobacteria (Komarekiella delphini-convector) recovered from the epidermis of a bottlenose dolphin and 1500 ft. in the air.</title>
        <authorList>
            <person name="Brown A.O."/>
            <person name="Dvorak P."/>
            <person name="Villanueva C.D."/>
            <person name="Foss A.J."/>
            <person name="Garvey A.D."/>
            <person name="Gibson Q.A."/>
            <person name="Johansen J.R."/>
            <person name="Casamatta D.A."/>
        </authorList>
    </citation>
    <scope>NUCLEOTIDE SEQUENCE</scope>
    <source>
        <strain evidence="4">SJRDD-AB1</strain>
    </source>
</reference>
<organism evidence="4 5">
    <name type="scientific">Komarekiella delphini-convector SJRDD-AB1</name>
    <dbReference type="NCBI Taxonomy" id="2593771"/>
    <lineage>
        <taxon>Bacteria</taxon>
        <taxon>Bacillati</taxon>
        <taxon>Cyanobacteriota</taxon>
        <taxon>Cyanophyceae</taxon>
        <taxon>Nostocales</taxon>
        <taxon>Nostocaceae</taxon>
        <taxon>Komarekiella</taxon>
        <taxon>Komarekiella delphini-convector</taxon>
    </lineage>
</organism>
<dbReference type="InterPro" id="IPR025351">
    <property type="entry name" value="Pvc16_N"/>
</dbReference>
<protein>
    <submittedName>
        <fullName evidence="4">DUF4255 domain-containing protein</fullName>
    </submittedName>
</protein>
<evidence type="ECO:0000313" key="5">
    <source>
        <dbReference type="Proteomes" id="UP001165986"/>
    </source>
</evidence>
<feature type="compositionally biased region" description="Polar residues" evidence="1">
    <location>
        <begin position="514"/>
        <end position="533"/>
    </location>
</feature>
<dbReference type="EMBL" id="VJXY01000024">
    <property type="protein sequence ID" value="MBD6618233.1"/>
    <property type="molecule type" value="Genomic_DNA"/>
</dbReference>
<dbReference type="AlphaFoldDB" id="A0AA40SZQ3"/>
<proteinExistence type="predicted"/>
<comment type="caution">
    <text evidence="4">The sequence shown here is derived from an EMBL/GenBank/DDBJ whole genome shotgun (WGS) entry which is preliminary data.</text>
</comment>
<evidence type="ECO:0000256" key="1">
    <source>
        <dbReference type="SAM" id="MobiDB-lite"/>
    </source>
</evidence>